<comment type="function">
    <text evidence="8">Lipolytic acyl hydrolase (LAH).</text>
</comment>
<feature type="domain" description="PNPLA" evidence="9">
    <location>
        <begin position="25"/>
        <end position="232"/>
    </location>
</feature>
<organism evidence="10 11">
    <name type="scientific">Colocasia esculenta</name>
    <name type="common">Wild taro</name>
    <name type="synonym">Arum esculentum</name>
    <dbReference type="NCBI Taxonomy" id="4460"/>
    <lineage>
        <taxon>Eukaryota</taxon>
        <taxon>Viridiplantae</taxon>
        <taxon>Streptophyta</taxon>
        <taxon>Embryophyta</taxon>
        <taxon>Tracheophyta</taxon>
        <taxon>Spermatophyta</taxon>
        <taxon>Magnoliopsida</taxon>
        <taxon>Liliopsida</taxon>
        <taxon>Araceae</taxon>
        <taxon>Aroideae</taxon>
        <taxon>Colocasieae</taxon>
        <taxon>Colocasia</taxon>
    </lineage>
</organism>
<feature type="short sequence motif" description="DGA/G" evidence="7">
    <location>
        <begin position="219"/>
        <end position="221"/>
    </location>
</feature>
<evidence type="ECO:0000313" key="11">
    <source>
        <dbReference type="Proteomes" id="UP000652761"/>
    </source>
</evidence>
<dbReference type="Gene3D" id="3.40.1090.10">
    <property type="entry name" value="Cytosolic phospholipase A2 catalytic domain"/>
    <property type="match status" value="1"/>
</dbReference>
<reference evidence="10" key="1">
    <citation type="submission" date="2017-07" db="EMBL/GenBank/DDBJ databases">
        <title>Taro Niue Genome Assembly and Annotation.</title>
        <authorList>
            <person name="Atibalentja N."/>
            <person name="Keating K."/>
            <person name="Fields C.J."/>
        </authorList>
    </citation>
    <scope>NUCLEOTIDE SEQUENCE</scope>
    <source>
        <strain evidence="10">Niue_2</strain>
        <tissue evidence="10">Leaf</tissue>
    </source>
</reference>
<gene>
    <name evidence="10" type="ORF">Taro_038296</name>
</gene>
<comment type="domain">
    <text evidence="8">The nitrogen atoms of the two glycine residues in the GGXR motif define the oxyanion hole, and stabilize the oxyanion that forms during the nucleophilic attack by the catalytic serine during substrate cleavage.</text>
</comment>
<evidence type="ECO:0000256" key="2">
    <source>
        <dbReference type="ARBA" id="ARBA00022801"/>
    </source>
</evidence>
<dbReference type="OrthoDB" id="1658288at2759"/>
<comment type="caution">
    <text evidence="10">The sequence shown here is derived from an EMBL/GenBank/DDBJ whole genome shotgun (WGS) entry which is preliminary data.</text>
</comment>
<evidence type="ECO:0000256" key="4">
    <source>
        <dbReference type="ARBA" id="ARBA00022963"/>
    </source>
</evidence>
<keyword evidence="4 7" id="KW-0442">Lipid degradation</keyword>
<dbReference type="PANTHER" id="PTHR32176:SF120">
    <property type="entry name" value="PATATIN"/>
    <property type="match status" value="1"/>
</dbReference>
<keyword evidence="3" id="KW-0611">Plant defense</keyword>
<dbReference type="AlphaFoldDB" id="A0A843WNA4"/>
<sequence length="409" mass="44947">MAANGDQQSTTMSPPPVHGKMITVLSIDGGGVRGIIPGIVLACLEKKLQEIDGEDARISDYFDVIAGTSTGGLVTTMLSAPNENNRPMYAAKDIFDFYFEHSPKIFPQKSGIFAGPMSAYGLVMGPKYDGVYLRTLLRRLLGETRLQKTLTDVVIPAFDIKLLQPTIFTTYDADDDDLKNPLLSDVCISTSAAPTYLPAHYFEVKKDRDEEGKHYHLIDGGIAANNPTMMAMSHVMNEIHAHNDDFFQMSTMDCKKFLVISLGTGSPKEEGKYTAQDAARWGAFGWLIGGGSTPLIDSCLQASSDMVDIHASILFKTLHCEENYLRIQEDSLQGETSSTDLSTIKNMNALKRVGEELLQKPASRVDLETGRNVPVDGKTTNEDELARFAKLLALERKGRISKVRRLLSA</sequence>
<comment type="similarity">
    <text evidence="1 8">Belongs to the patatin family.</text>
</comment>
<evidence type="ECO:0000256" key="8">
    <source>
        <dbReference type="RuleBase" id="RU361262"/>
    </source>
</evidence>
<dbReference type="EMBL" id="NMUH01003420">
    <property type="protein sequence ID" value="MQM05484.1"/>
    <property type="molecule type" value="Genomic_DNA"/>
</dbReference>
<dbReference type="CDD" id="cd07214">
    <property type="entry name" value="Pat17_isozyme_like"/>
    <property type="match status" value="1"/>
</dbReference>
<feature type="active site" description="Proton acceptor" evidence="7">
    <location>
        <position position="219"/>
    </location>
</feature>
<dbReference type="SUPFAM" id="SSF52151">
    <property type="entry name" value="FabD/lysophospholipase-like"/>
    <property type="match status" value="1"/>
</dbReference>
<evidence type="ECO:0000256" key="1">
    <source>
        <dbReference type="ARBA" id="ARBA00010240"/>
    </source>
</evidence>
<feature type="short sequence motif" description="GXGXXG" evidence="7">
    <location>
        <begin position="29"/>
        <end position="34"/>
    </location>
</feature>
<feature type="short sequence motif" description="GXSXG" evidence="7">
    <location>
        <begin position="67"/>
        <end position="71"/>
    </location>
</feature>
<accession>A0A843WNA4</accession>
<evidence type="ECO:0000256" key="5">
    <source>
        <dbReference type="ARBA" id="ARBA00023098"/>
    </source>
</evidence>
<dbReference type="FunFam" id="3.40.1090.10:FF:000005">
    <property type="entry name" value="Patatin"/>
    <property type="match status" value="1"/>
</dbReference>
<dbReference type="PROSITE" id="PS51635">
    <property type="entry name" value="PNPLA"/>
    <property type="match status" value="1"/>
</dbReference>
<feature type="active site" description="Nucleophile" evidence="7">
    <location>
        <position position="69"/>
    </location>
</feature>
<evidence type="ECO:0000256" key="6">
    <source>
        <dbReference type="ARBA" id="ARBA00025642"/>
    </source>
</evidence>
<keyword evidence="5 7" id="KW-0443">Lipid metabolism</keyword>
<evidence type="ECO:0000313" key="10">
    <source>
        <dbReference type="EMBL" id="MQM05484.1"/>
    </source>
</evidence>
<name>A0A843WNA4_COLES</name>
<dbReference type="Proteomes" id="UP000652761">
    <property type="component" value="Unassembled WGS sequence"/>
</dbReference>
<evidence type="ECO:0000256" key="3">
    <source>
        <dbReference type="ARBA" id="ARBA00022821"/>
    </source>
</evidence>
<dbReference type="EC" id="3.1.1.-" evidence="8"/>
<dbReference type="Pfam" id="PF01734">
    <property type="entry name" value="Patatin"/>
    <property type="match status" value="1"/>
</dbReference>
<dbReference type="GO" id="GO:0047372">
    <property type="term" value="F:monoacylglycerol lipase activity"/>
    <property type="evidence" value="ECO:0007669"/>
    <property type="project" value="TreeGrafter"/>
</dbReference>
<dbReference type="GO" id="GO:0004620">
    <property type="term" value="F:phospholipase activity"/>
    <property type="evidence" value="ECO:0007669"/>
    <property type="project" value="TreeGrafter"/>
</dbReference>
<proteinExistence type="inferred from homology"/>
<comment type="function">
    <text evidence="6">Possesses non-specific lipolytic acyl hydrolase (LAH) activity. Hydrolyzes phospholipids as well as galactolipids. May play a role in disease resistance.</text>
</comment>
<dbReference type="PANTHER" id="PTHR32176">
    <property type="entry name" value="XYLOSE ISOMERASE"/>
    <property type="match status" value="1"/>
</dbReference>
<evidence type="ECO:0000259" key="9">
    <source>
        <dbReference type="PROSITE" id="PS51635"/>
    </source>
</evidence>
<protein>
    <recommendedName>
        <fullName evidence="8">Patatin</fullName>
        <ecNumber evidence="8">3.1.1.-</ecNumber>
    </recommendedName>
</protein>
<dbReference type="GO" id="GO:0016042">
    <property type="term" value="P:lipid catabolic process"/>
    <property type="evidence" value="ECO:0007669"/>
    <property type="project" value="UniProtKB-UniRule"/>
</dbReference>
<evidence type="ECO:0000256" key="7">
    <source>
        <dbReference type="PROSITE-ProRule" id="PRU01161"/>
    </source>
</evidence>
<dbReference type="GO" id="GO:0006952">
    <property type="term" value="P:defense response"/>
    <property type="evidence" value="ECO:0007669"/>
    <property type="project" value="UniProtKB-KW"/>
</dbReference>
<dbReference type="InterPro" id="IPR002641">
    <property type="entry name" value="PNPLA_dom"/>
</dbReference>
<keyword evidence="11" id="KW-1185">Reference proteome</keyword>
<dbReference type="InterPro" id="IPR016035">
    <property type="entry name" value="Acyl_Trfase/lysoPLipase"/>
</dbReference>
<keyword evidence="2 7" id="KW-0378">Hydrolase</keyword>